<evidence type="ECO:0000313" key="3">
    <source>
        <dbReference type="EMBL" id="QDL94196.1"/>
    </source>
</evidence>
<dbReference type="PANTHER" id="PTHR43777:SF1">
    <property type="entry name" value="MOLYBDENUM COFACTOR CYTIDYLYLTRANSFERASE"/>
    <property type="match status" value="1"/>
</dbReference>
<name>A0A5B8FZ57_9RHOB</name>
<dbReference type="PIRSF" id="PIRSF036626">
    <property type="entry name" value="MPTBd_MobAlike"/>
    <property type="match status" value="1"/>
</dbReference>
<keyword evidence="3" id="KW-0418">Kinase</keyword>
<evidence type="ECO:0000259" key="2">
    <source>
        <dbReference type="Pfam" id="PF12804"/>
    </source>
</evidence>
<dbReference type="CDD" id="cd03522">
    <property type="entry name" value="MoeA_like"/>
    <property type="match status" value="1"/>
</dbReference>
<keyword evidence="4" id="KW-1185">Reference proteome</keyword>
<dbReference type="EMBL" id="CP040819">
    <property type="protein sequence ID" value="QDL94196.1"/>
    <property type="molecule type" value="Genomic_DNA"/>
</dbReference>
<dbReference type="Gene3D" id="3.90.550.10">
    <property type="entry name" value="Spore Coat Polysaccharide Biosynthesis Protein SpsA, Chain A"/>
    <property type="match status" value="1"/>
</dbReference>
<dbReference type="InterPro" id="IPR036425">
    <property type="entry name" value="MoaB/Mog-like_dom_sf"/>
</dbReference>
<dbReference type="CDD" id="cd04182">
    <property type="entry name" value="GT_2_like_f"/>
    <property type="match status" value="1"/>
</dbReference>
<evidence type="ECO:0000313" key="4">
    <source>
        <dbReference type="Proteomes" id="UP000305888"/>
    </source>
</evidence>
<proteinExistence type="predicted"/>
<reference evidence="3 4" key="1">
    <citation type="submission" date="2019-06" db="EMBL/GenBank/DDBJ databases">
        <title>Genome sequence of Rhodobacteraceae bacterium D4M1.</title>
        <authorList>
            <person name="Cao J."/>
        </authorList>
    </citation>
    <scope>NUCLEOTIDE SEQUENCE [LARGE SCALE GENOMIC DNA]</scope>
    <source>
        <strain evidence="3 4">D4M1</strain>
        <plasmid evidence="4">pd4m1a</plasmid>
    </source>
</reference>
<accession>A0A5B8FZ57</accession>
<keyword evidence="1" id="KW-0460">Magnesium</keyword>
<dbReference type="AlphaFoldDB" id="A0A5B8FZ57"/>
<dbReference type="OrthoDB" id="9779263at2"/>
<protein>
    <submittedName>
        <fullName evidence="3">4-diphosphocytidyl-2C-methyl-D-erythritol kinase</fullName>
    </submittedName>
</protein>
<dbReference type="Gene3D" id="3.40.980.10">
    <property type="entry name" value="MoaB/Mog-like domain"/>
    <property type="match status" value="1"/>
</dbReference>
<dbReference type="KEGG" id="ppru:FDP22_20295"/>
<evidence type="ECO:0000256" key="1">
    <source>
        <dbReference type="ARBA" id="ARBA00022842"/>
    </source>
</evidence>
<dbReference type="GO" id="GO:0016301">
    <property type="term" value="F:kinase activity"/>
    <property type="evidence" value="ECO:0007669"/>
    <property type="project" value="UniProtKB-KW"/>
</dbReference>
<dbReference type="PANTHER" id="PTHR43777">
    <property type="entry name" value="MOLYBDENUM COFACTOR CYTIDYLYLTRANSFERASE"/>
    <property type="match status" value="1"/>
</dbReference>
<organism evidence="3 4">
    <name type="scientific">Paroceanicella profunda</name>
    <dbReference type="NCBI Taxonomy" id="2579971"/>
    <lineage>
        <taxon>Bacteria</taxon>
        <taxon>Pseudomonadati</taxon>
        <taxon>Pseudomonadota</taxon>
        <taxon>Alphaproteobacteria</taxon>
        <taxon>Rhodobacterales</taxon>
        <taxon>Paracoccaceae</taxon>
        <taxon>Paroceanicella</taxon>
    </lineage>
</organism>
<dbReference type="GO" id="GO:0016779">
    <property type="term" value="F:nucleotidyltransferase activity"/>
    <property type="evidence" value="ECO:0007669"/>
    <property type="project" value="UniProtKB-ARBA"/>
</dbReference>
<dbReference type="Proteomes" id="UP000305888">
    <property type="component" value="Plasmid pD4M1A"/>
</dbReference>
<sequence>MIFGRVALGEAEGAVLAHSLMAGGRRLRKGRVLSAADIAALAAEGLSGVIAARLAPEDMSEDAAAARVAAALAPEAASLGLTVQAPFTGRVNLHAARAGLFEVDAAAVARFNAVDEAVTLATLAGHARVEARDMVATVKILPYAVPAATVAAALAAAGTGPLMRIAPPRLTRAALCSTRIPGMKDSVIAKGVEAVRSRLAGLGADLVHEEVVAHETGALAEALTRASAAGAELLLILGGSATQDREDVGPAALVATGGRLERFGMPVDPGNLLFLGATAQARPVIGLPGCVRSLALNGADWVLERVICGVPVGDAEIAAMGVGGLLKEIPSRPQPRGGTTARGRPVVEVLLLAAGSARRMRGRDKLLEPVADGPLLAHAARACAGAQVRQVQVVLDRLDGPRAAALEGVEGLGLVANPQAAEGMAASIRAGMRSLGGDVDAVIIALADMPDIGPGHLDRLIAAFDPMEGREICRAVTESGQPGQPVLFGRRFFESLAGLEGDRGARAILRDAGSFLVDVPTPGEAAVTDLDSPEAWERWRRARAEA</sequence>
<dbReference type="InterPro" id="IPR029044">
    <property type="entry name" value="Nucleotide-diphossugar_trans"/>
</dbReference>
<dbReference type="Pfam" id="PF12804">
    <property type="entry name" value="NTP_transf_3"/>
    <property type="match status" value="1"/>
</dbReference>
<dbReference type="SUPFAM" id="SSF53448">
    <property type="entry name" value="Nucleotide-diphospho-sugar transferases"/>
    <property type="match status" value="1"/>
</dbReference>
<feature type="domain" description="MobA-like NTP transferase" evidence="2">
    <location>
        <begin position="350"/>
        <end position="511"/>
    </location>
</feature>
<dbReference type="InterPro" id="IPR025877">
    <property type="entry name" value="MobA-like_NTP_Trfase"/>
</dbReference>
<keyword evidence="3" id="KW-0808">Transferase</keyword>
<keyword evidence="3" id="KW-0614">Plasmid</keyword>
<dbReference type="RefSeq" id="WP_138578088.1">
    <property type="nucleotide sequence ID" value="NZ_CP040819.1"/>
</dbReference>
<dbReference type="InterPro" id="IPR012184">
    <property type="entry name" value="Bifunc_Mopterin-bd"/>
</dbReference>
<gene>
    <name evidence="3" type="ORF">FDP22_20295</name>
</gene>
<dbReference type="SUPFAM" id="SSF53218">
    <property type="entry name" value="Molybdenum cofactor biosynthesis proteins"/>
    <property type="match status" value="1"/>
</dbReference>
<geneLocation type="plasmid" evidence="4">
    <name>pd4m1a</name>
</geneLocation>